<feature type="region of interest" description="Disordered" evidence="1">
    <location>
        <begin position="27"/>
        <end position="50"/>
    </location>
</feature>
<dbReference type="KEGG" id="naj:B1756_06575"/>
<evidence type="ECO:0000313" key="3">
    <source>
        <dbReference type="EMBL" id="ARS89441.1"/>
    </source>
</evidence>
<sequence>MLDSQARRSVLAAVAGTAALGGCLEGTLESDSESSGVSENGTSAEDGGDATVDAWDETALEDVTTGESFSIADLEPPVVVHTFASYCPTCQRQEDELGAVWDDLADDGADTSIVSLAITDGDEPADVAAHAAENGYEWWFAVASEALVDALVDEFGYDISVHAESPLVVRRADGSTETLEKVAPAAEIRAAVDG</sequence>
<accession>A0A2Z2HQP3</accession>
<dbReference type="SUPFAM" id="SSF52833">
    <property type="entry name" value="Thioredoxin-like"/>
    <property type="match status" value="1"/>
</dbReference>
<gene>
    <name evidence="3" type="ORF">B1756_06575</name>
</gene>
<feature type="compositionally biased region" description="Polar residues" evidence="1">
    <location>
        <begin position="33"/>
        <end position="43"/>
    </location>
</feature>
<dbReference type="OrthoDB" id="115386at2157"/>
<protein>
    <recommendedName>
        <fullName evidence="2">Thioredoxin domain-containing protein</fullName>
    </recommendedName>
</protein>
<evidence type="ECO:0000259" key="2">
    <source>
        <dbReference type="PROSITE" id="PS51352"/>
    </source>
</evidence>
<dbReference type="AlphaFoldDB" id="A0A2Z2HQP3"/>
<dbReference type="InterPro" id="IPR013766">
    <property type="entry name" value="Thioredoxin_domain"/>
</dbReference>
<evidence type="ECO:0000313" key="4">
    <source>
        <dbReference type="Proteomes" id="UP000250088"/>
    </source>
</evidence>
<dbReference type="Proteomes" id="UP000250088">
    <property type="component" value="Chromosome"/>
</dbReference>
<organism evidence="3 4">
    <name type="scientific">Natrarchaeobaculum aegyptiacum</name>
    <dbReference type="NCBI Taxonomy" id="745377"/>
    <lineage>
        <taxon>Archaea</taxon>
        <taxon>Methanobacteriati</taxon>
        <taxon>Methanobacteriota</taxon>
        <taxon>Stenosarchaea group</taxon>
        <taxon>Halobacteria</taxon>
        <taxon>Halobacteriales</taxon>
        <taxon>Natrialbaceae</taxon>
        <taxon>Natrarchaeobaculum</taxon>
    </lineage>
</organism>
<dbReference type="InterPro" id="IPR036249">
    <property type="entry name" value="Thioredoxin-like_sf"/>
</dbReference>
<keyword evidence="4" id="KW-1185">Reference proteome</keyword>
<dbReference type="GeneID" id="32893728"/>
<dbReference type="PROSITE" id="PS51257">
    <property type="entry name" value="PROKAR_LIPOPROTEIN"/>
    <property type="match status" value="1"/>
</dbReference>
<dbReference type="PROSITE" id="PS51352">
    <property type="entry name" value="THIOREDOXIN_2"/>
    <property type="match status" value="1"/>
</dbReference>
<dbReference type="EMBL" id="CP019893">
    <property type="protein sequence ID" value="ARS89441.1"/>
    <property type="molecule type" value="Genomic_DNA"/>
</dbReference>
<name>A0A2Z2HQP3_9EURY</name>
<evidence type="ECO:0000256" key="1">
    <source>
        <dbReference type="SAM" id="MobiDB-lite"/>
    </source>
</evidence>
<dbReference type="Gene3D" id="3.40.30.10">
    <property type="entry name" value="Glutaredoxin"/>
    <property type="match status" value="1"/>
</dbReference>
<feature type="domain" description="Thioredoxin" evidence="2">
    <location>
        <begin position="48"/>
        <end position="187"/>
    </location>
</feature>
<dbReference type="RefSeq" id="WP_086887819.1">
    <property type="nucleotide sequence ID" value="NZ_CP019893.1"/>
</dbReference>
<proteinExistence type="predicted"/>
<reference evidence="4" key="1">
    <citation type="submission" date="2017-02" db="EMBL/GenBank/DDBJ databases">
        <title>Natronthermophilus aegyptiacus gen. nov.,sp. nov., an aerobic, extremely halophilic alkalithermophilic archaeon isolated from the athalassohaline Wadi An Natrun, Egypt.</title>
        <authorList>
            <person name="Zhao B."/>
        </authorList>
    </citation>
    <scope>NUCLEOTIDE SEQUENCE [LARGE SCALE GENOMIC DNA]</scope>
    <source>
        <strain evidence="4">JW/NM-HA 15</strain>
    </source>
</reference>